<accession>A0A6A5Y833</accession>
<evidence type="ECO:0000313" key="3">
    <source>
        <dbReference type="Proteomes" id="UP000799778"/>
    </source>
</evidence>
<organism evidence="2 3">
    <name type="scientific">Aaosphaeria arxii CBS 175.79</name>
    <dbReference type="NCBI Taxonomy" id="1450172"/>
    <lineage>
        <taxon>Eukaryota</taxon>
        <taxon>Fungi</taxon>
        <taxon>Dikarya</taxon>
        <taxon>Ascomycota</taxon>
        <taxon>Pezizomycotina</taxon>
        <taxon>Dothideomycetes</taxon>
        <taxon>Pleosporomycetidae</taxon>
        <taxon>Pleosporales</taxon>
        <taxon>Pleosporales incertae sedis</taxon>
        <taxon>Aaosphaeria</taxon>
    </lineage>
</organism>
<reference evidence="2" key="1">
    <citation type="journal article" date="2020" name="Stud. Mycol.">
        <title>101 Dothideomycetes genomes: a test case for predicting lifestyles and emergence of pathogens.</title>
        <authorList>
            <person name="Haridas S."/>
            <person name="Albert R."/>
            <person name="Binder M."/>
            <person name="Bloem J."/>
            <person name="Labutti K."/>
            <person name="Salamov A."/>
            <person name="Andreopoulos B."/>
            <person name="Baker S."/>
            <person name="Barry K."/>
            <person name="Bills G."/>
            <person name="Bluhm B."/>
            <person name="Cannon C."/>
            <person name="Castanera R."/>
            <person name="Culley D."/>
            <person name="Daum C."/>
            <person name="Ezra D."/>
            <person name="Gonzalez J."/>
            <person name="Henrissat B."/>
            <person name="Kuo A."/>
            <person name="Liang C."/>
            <person name="Lipzen A."/>
            <person name="Lutzoni F."/>
            <person name="Magnuson J."/>
            <person name="Mondo S."/>
            <person name="Nolan M."/>
            <person name="Ohm R."/>
            <person name="Pangilinan J."/>
            <person name="Park H.-J."/>
            <person name="Ramirez L."/>
            <person name="Alfaro M."/>
            <person name="Sun H."/>
            <person name="Tritt A."/>
            <person name="Yoshinaga Y."/>
            <person name="Zwiers L.-H."/>
            <person name="Turgeon B."/>
            <person name="Goodwin S."/>
            <person name="Spatafora J."/>
            <person name="Crous P."/>
            <person name="Grigoriev I."/>
        </authorList>
    </citation>
    <scope>NUCLEOTIDE SEQUENCE</scope>
    <source>
        <strain evidence="2">CBS 175.79</strain>
    </source>
</reference>
<dbReference type="RefSeq" id="XP_033390084.1">
    <property type="nucleotide sequence ID" value="XM_033526707.1"/>
</dbReference>
<proteinExistence type="predicted"/>
<gene>
    <name evidence="2" type="ORF">BU24DRAFT_417369</name>
</gene>
<evidence type="ECO:0000256" key="1">
    <source>
        <dbReference type="SAM" id="MobiDB-lite"/>
    </source>
</evidence>
<dbReference type="AlphaFoldDB" id="A0A6A5Y833"/>
<evidence type="ECO:0000313" key="2">
    <source>
        <dbReference type="EMBL" id="KAF2021745.1"/>
    </source>
</evidence>
<dbReference type="EMBL" id="ML978066">
    <property type="protein sequence ID" value="KAF2021745.1"/>
    <property type="molecule type" value="Genomic_DNA"/>
</dbReference>
<sequence length="76" mass="8168">MVTAVESGTKMPNKTIGGGPSLTCTNEISTQIAHKCLDDTNTDSEETEPDLADRLAHVSYSYCTRILHGTDAIGRK</sequence>
<dbReference type="GeneID" id="54284104"/>
<keyword evidence="3" id="KW-1185">Reference proteome</keyword>
<dbReference type="Proteomes" id="UP000799778">
    <property type="component" value="Unassembled WGS sequence"/>
</dbReference>
<protein>
    <submittedName>
        <fullName evidence="2">Uncharacterized protein</fullName>
    </submittedName>
</protein>
<feature type="region of interest" description="Disordered" evidence="1">
    <location>
        <begin position="1"/>
        <end position="21"/>
    </location>
</feature>
<name>A0A6A5Y833_9PLEO</name>